<feature type="repeat" description="ANK" evidence="2">
    <location>
        <begin position="1683"/>
        <end position="1715"/>
    </location>
</feature>
<evidence type="ECO:0000313" key="7">
    <source>
        <dbReference type="Proteomes" id="UP000693942"/>
    </source>
</evidence>
<feature type="repeat" description="ANK" evidence="2">
    <location>
        <begin position="1647"/>
        <end position="1682"/>
    </location>
</feature>
<dbReference type="InterPro" id="IPR053137">
    <property type="entry name" value="NLR-like"/>
</dbReference>
<dbReference type="Pfam" id="PF00023">
    <property type="entry name" value="Ank"/>
    <property type="match status" value="1"/>
</dbReference>
<dbReference type="PROSITE" id="PS50088">
    <property type="entry name" value="ANK_REPEAT"/>
    <property type="match status" value="7"/>
</dbReference>
<feature type="domain" description="GPI inositol-deacylase winged helix" evidence="4">
    <location>
        <begin position="1244"/>
        <end position="1325"/>
    </location>
</feature>
<protein>
    <submittedName>
        <fullName evidence="6">Ankyrin repeat domain-containing protein 50</fullName>
    </submittedName>
</protein>
<proteinExistence type="predicted"/>
<dbReference type="GO" id="GO:0009116">
    <property type="term" value="P:nucleoside metabolic process"/>
    <property type="evidence" value="ECO:0007669"/>
    <property type="project" value="InterPro"/>
</dbReference>
<sequence>MVAIASGLWWDHSKTTILAATLTLPLDYSNLLLSGLTILVTIAGSSFWNIVAFFLHDWKAKSEDPSALDLQQQVSLRNSAGATQTLWEAFKIHNAWSKKCKKPIVKQTCSVAIPALLVSAGFAIAALFTSRVANKAYSTVVARVQPNNCGFWFFNTTGNDDLPALSAIGAKGQNDTRRARSHVANFYANTSSSAAPSIFVRPTLPYDISSSAPCPIPAHDRCILGPNKAFSITSAFLDSHEMLGINAKFEDRVSIQLSLTCSSVHTDDLVQETRNEAGAFMEFFLGPIHDMTNYTYRSYPSFASSSSSSNPLLWKPIPDFSPIDADITVHFLSQNNIVYLAPVYDPWFSANGTYNITSQGLTVFGSDRNVDTMVCADQYVLCNPSIASCTSPAGVLNLVNNLTSATLNFSTTQLSTADRILYSLAQSNTYTTVANLGTAALWANNMVTGHVSFGLPEDQWKTEVIGWFQTNLAMLQAYVVDFVSNTADLGPFGYVQPPKSRYQQEQCTQQLVQAVGEVQNFSVCGMLIIVCVSAALVLLDCSLERIVDFVDDFYGRDSMARRARQADNKLHLLPHSLTTPILKDPNPELTSMSSPSDYTVGWICALTIEGVAAMAFLDQKLEAPAFQAKNDANNYKYGKVKDHNVVIAVLPKGEYGNSPATRVANDLRRSFPNIRIGLLVGIGGGAPSTKHDIRLGDVVVSIPKGGQSGVFQYDYGQAIQDENFKLTRILDQPPQLLRTAVASLEIDHMMDGNGLESMITEVLDKNPRLMDQFRRPPNSTDILFQPTVKHSKGDTCKLCKPTPNNVIERKPRKNEKLLVHFGTIASADTLVRDALFRDNLASKYDVLCFEMEAAGLMNGFPCLVIRGICDYADSHKNDLWQGYAAMAAAAYAKQLTSLIRHEELAQETKLSELQTQINKIARTAEDVRSQQEKEEQFEILSWLSQADFGQQQSETLRMWQQGTLQWLLESHEYQKWIREKGEILFCPGIPGAGKTVAISAVIQDLTQRFSGGTDIGLAFIYCSYTQRHNQHTIGLLASILKQLCQFRNAIPDDLKELYIEHRKQNTTPQYKQILRVLKSQFGFYSRVMVVVDALDEWQRPPDDAFNLLDELLSLHNESRINLFVTSRFVPTISNRFQNYPSLPILASQSDISQYISNYNWPSSSLVYENPGLQEQIKSYISQGSKGMFLLAQFYLRSLEDKTTPRELTDALKLYQDRADRKENDQNFDMLAEAYDEVMVRINRQNANFKRRAHQVLSWVCYAEQQLYVKELQAAIAVKENRVEVDELDLCPINLLLSACCGIVVISEASETIQLVHYTAQDYFLDRKGRWFPDGQSYLAKQCINYLSLQKFQDKLPDTADVVRVWTDDPLDRIALFEYAAQNWGHHVRNTEDIPKATRLNGDAEVSRTTISVSEVDQAVLNFLRCKDKISRALSIQLHITQDRDLVGEDFEVNALHMAAFSGLDRVIPPVLTGVEINSQDGDGRTALGWASKAGWITTVHLLLSLNADVDALDFYGHTPLFEATRSNHFEIANLLIERGADINVVAFNGNTALHYAAESNRGKIAHLLLNKGAKFDISNKFGQVPIYIAVRNGSRSVYERLFKMGVNPRSCGVDGRTILMEAAGANDEVLVEELLKQGVNVNSQDHRNRTALMEACGAWNQKNQKIVDMLLQHGANLDIQDWRGQTALMKASRGGNETITALLLKEGANQDLVDHDGCTTLMHACQLGGNGRIINLLLQKGADSEAVDHSGLTALEYAMIELDELSVELLLEHGGHTDVVAHLYKGEPPKLSDHGAALFEAFEEGCSSEILELLMERGQSKSPGWHNGLPFLEALKGGHGKLIPLLRDSGVDLSNCSRETLEKLTLEVSRTGNEDIARWLAEWRGHPYQL</sequence>
<dbReference type="SMART" id="SM00248">
    <property type="entry name" value="ANK"/>
    <property type="match status" value="9"/>
</dbReference>
<dbReference type="PANTHER" id="PTHR46082">
    <property type="entry name" value="ATP/GTP-BINDING PROTEIN-RELATED"/>
    <property type="match status" value="1"/>
</dbReference>
<dbReference type="InterPro" id="IPR002110">
    <property type="entry name" value="Ankyrin_rpt"/>
</dbReference>
<dbReference type="InterPro" id="IPR054471">
    <property type="entry name" value="GPIID_WHD"/>
</dbReference>
<evidence type="ECO:0000259" key="5">
    <source>
        <dbReference type="Pfam" id="PF24883"/>
    </source>
</evidence>
<dbReference type="EMBL" id="JAELUR010000003">
    <property type="protein sequence ID" value="KAG7433780.1"/>
    <property type="molecule type" value="Genomic_DNA"/>
</dbReference>
<gene>
    <name evidence="6" type="ORF">Forpi1262_v005493</name>
</gene>
<name>A0A8J5Q8T1_FUSOX</name>
<reference evidence="6" key="1">
    <citation type="submission" date="2021-04" db="EMBL/GenBank/DDBJ databases">
        <title>First draft genome resource for Brassicaceae pathogens Fusarium oxysporum f. sp. raphani and Fusarium oxysporum f. sp. rapae.</title>
        <authorList>
            <person name="Asai S."/>
        </authorList>
    </citation>
    <scope>NUCLEOTIDE SEQUENCE</scope>
    <source>
        <strain evidence="6">Tf1262</strain>
    </source>
</reference>
<dbReference type="Proteomes" id="UP000693942">
    <property type="component" value="Unassembled WGS sequence"/>
</dbReference>
<accession>A0A8J5Q8T1</accession>
<dbReference type="Pfam" id="PF22939">
    <property type="entry name" value="WHD_GPIID"/>
    <property type="match status" value="1"/>
</dbReference>
<evidence type="ECO:0000256" key="2">
    <source>
        <dbReference type="PROSITE-ProRule" id="PRU00023"/>
    </source>
</evidence>
<comment type="caution">
    <text evidence="6">The sequence shown here is derived from an EMBL/GenBank/DDBJ whole genome shotgun (WGS) entry which is preliminary data.</text>
</comment>
<keyword evidence="3" id="KW-1133">Transmembrane helix</keyword>
<feature type="repeat" description="ANK" evidence="2">
    <location>
        <begin position="1482"/>
        <end position="1514"/>
    </location>
</feature>
<dbReference type="Pfam" id="PF12796">
    <property type="entry name" value="Ank_2"/>
    <property type="match status" value="2"/>
</dbReference>
<feature type="repeat" description="ANK" evidence="2">
    <location>
        <begin position="1614"/>
        <end position="1646"/>
    </location>
</feature>
<dbReference type="Pfam" id="PF13637">
    <property type="entry name" value="Ank_4"/>
    <property type="match status" value="1"/>
</dbReference>
<keyword evidence="1" id="KW-0677">Repeat</keyword>
<dbReference type="Pfam" id="PF24883">
    <property type="entry name" value="NPHP3_N"/>
    <property type="match status" value="1"/>
</dbReference>
<evidence type="ECO:0000259" key="4">
    <source>
        <dbReference type="Pfam" id="PF22939"/>
    </source>
</evidence>
<feature type="domain" description="Nephrocystin 3-like N-terminal" evidence="5">
    <location>
        <begin position="962"/>
        <end position="1127"/>
    </location>
</feature>
<feature type="transmembrane region" description="Helical" evidence="3">
    <location>
        <begin position="108"/>
        <end position="128"/>
    </location>
</feature>
<evidence type="ECO:0000313" key="6">
    <source>
        <dbReference type="EMBL" id="KAG7433780.1"/>
    </source>
</evidence>
<keyword evidence="3" id="KW-0812">Transmembrane</keyword>
<dbReference type="PANTHER" id="PTHR46082:SF11">
    <property type="entry name" value="AAA+ ATPASE DOMAIN-CONTAINING PROTEIN-RELATED"/>
    <property type="match status" value="1"/>
</dbReference>
<feature type="transmembrane region" description="Helical" evidence="3">
    <location>
        <begin position="31"/>
        <end position="55"/>
    </location>
</feature>
<organism evidence="6 7">
    <name type="scientific">Fusarium oxysporum f. sp. raphani</name>
    <dbReference type="NCBI Taxonomy" id="96318"/>
    <lineage>
        <taxon>Eukaryota</taxon>
        <taxon>Fungi</taxon>
        <taxon>Dikarya</taxon>
        <taxon>Ascomycota</taxon>
        <taxon>Pezizomycotina</taxon>
        <taxon>Sordariomycetes</taxon>
        <taxon>Hypocreomycetidae</taxon>
        <taxon>Hypocreales</taxon>
        <taxon>Nectriaceae</taxon>
        <taxon>Fusarium</taxon>
        <taxon>Fusarium oxysporum species complex</taxon>
    </lineage>
</organism>
<evidence type="ECO:0000256" key="3">
    <source>
        <dbReference type="SAM" id="Phobius"/>
    </source>
</evidence>
<feature type="repeat" description="ANK" evidence="2">
    <location>
        <begin position="1515"/>
        <end position="1547"/>
    </location>
</feature>
<dbReference type="GO" id="GO:0003824">
    <property type="term" value="F:catalytic activity"/>
    <property type="evidence" value="ECO:0007669"/>
    <property type="project" value="InterPro"/>
</dbReference>
<feature type="repeat" description="ANK" evidence="2">
    <location>
        <begin position="1716"/>
        <end position="1749"/>
    </location>
</feature>
<feature type="repeat" description="ANK" evidence="2">
    <location>
        <begin position="1548"/>
        <end position="1580"/>
    </location>
</feature>
<keyword evidence="2" id="KW-0040">ANK repeat</keyword>
<keyword evidence="3" id="KW-0472">Membrane</keyword>
<dbReference type="InterPro" id="IPR056884">
    <property type="entry name" value="NPHP3-like_N"/>
</dbReference>
<dbReference type="PROSITE" id="PS50297">
    <property type="entry name" value="ANK_REP_REGION"/>
    <property type="match status" value="6"/>
</dbReference>
<evidence type="ECO:0000256" key="1">
    <source>
        <dbReference type="ARBA" id="ARBA00022737"/>
    </source>
</evidence>